<name>A0ABP6SED8_9ACTN</name>
<protein>
    <submittedName>
        <fullName evidence="1">Uncharacterized protein</fullName>
    </submittedName>
</protein>
<reference evidence="2" key="1">
    <citation type="journal article" date="2019" name="Int. J. Syst. Evol. Microbiol.">
        <title>The Global Catalogue of Microorganisms (GCM) 10K type strain sequencing project: providing services to taxonomists for standard genome sequencing and annotation.</title>
        <authorList>
            <consortium name="The Broad Institute Genomics Platform"/>
            <consortium name="The Broad Institute Genome Sequencing Center for Infectious Disease"/>
            <person name="Wu L."/>
            <person name="Ma J."/>
        </authorList>
    </citation>
    <scope>NUCLEOTIDE SEQUENCE [LARGE SCALE GENOMIC DNA]</scope>
    <source>
        <strain evidence="2">JCM 9651</strain>
    </source>
</reference>
<keyword evidence="2" id="KW-1185">Reference proteome</keyword>
<organism evidence="1 2">
    <name type="scientific">Streptomyces sannanensis</name>
    <dbReference type="NCBI Taxonomy" id="285536"/>
    <lineage>
        <taxon>Bacteria</taxon>
        <taxon>Bacillati</taxon>
        <taxon>Actinomycetota</taxon>
        <taxon>Actinomycetes</taxon>
        <taxon>Kitasatosporales</taxon>
        <taxon>Streptomycetaceae</taxon>
        <taxon>Streptomyces</taxon>
    </lineage>
</organism>
<dbReference type="Proteomes" id="UP001499990">
    <property type="component" value="Unassembled WGS sequence"/>
</dbReference>
<evidence type="ECO:0000313" key="2">
    <source>
        <dbReference type="Proteomes" id="UP001499990"/>
    </source>
</evidence>
<comment type="caution">
    <text evidence="1">The sequence shown here is derived from an EMBL/GenBank/DDBJ whole genome shotgun (WGS) entry which is preliminary data.</text>
</comment>
<evidence type="ECO:0000313" key="1">
    <source>
        <dbReference type="EMBL" id="GAA3374319.1"/>
    </source>
</evidence>
<gene>
    <name evidence="1" type="ORF">GCM10020367_37750</name>
</gene>
<accession>A0ABP6SED8</accession>
<sequence>MSGAASARYAIGLGRNPPDADLLAEVADRWLKGLPGVRLGPAEGGAGPTLR</sequence>
<dbReference type="EMBL" id="BAAAYL010000001">
    <property type="protein sequence ID" value="GAA3374319.1"/>
    <property type="molecule type" value="Genomic_DNA"/>
</dbReference>
<proteinExistence type="predicted"/>
<dbReference type="RefSeq" id="WP_345039072.1">
    <property type="nucleotide sequence ID" value="NZ_BAAAYL010000001.1"/>
</dbReference>